<evidence type="ECO:0000313" key="2">
    <source>
        <dbReference type="EMBL" id="KNZ50832.1"/>
    </source>
</evidence>
<evidence type="ECO:0000256" key="1">
    <source>
        <dbReference type="SAM" id="MobiDB-lite"/>
    </source>
</evidence>
<accession>A0A0L6URI9</accession>
<feature type="region of interest" description="Disordered" evidence="1">
    <location>
        <begin position="39"/>
        <end position="59"/>
    </location>
</feature>
<dbReference type="VEuPathDB" id="FungiDB:VP01_4219g3"/>
<dbReference type="AlphaFoldDB" id="A0A0L6URI9"/>
<name>A0A0L6URI9_9BASI</name>
<reference evidence="2 3" key="1">
    <citation type="submission" date="2015-08" db="EMBL/GenBank/DDBJ databases">
        <title>Next Generation Sequencing and Analysis of the Genome of Puccinia sorghi L Schw, the Causal Agent of Maize Common Rust.</title>
        <authorList>
            <person name="Rochi L."/>
            <person name="Burguener G."/>
            <person name="Darino M."/>
            <person name="Turjanski A."/>
            <person name="Kreff E."/>
            <person name="Dieguez M.J."/>
            <person name="Sacco F."/>
        </authorList>
    </citation>
    <scope>NUCLEOTIDE SEQUENCE [LARGE SCALE GENOMIC DNA]</scope>
    <source>
        <strain evidence="2 3">RO10H11247</strain>
    </source>
</reference>
<protein>
    <submittedName>
        <fullName evidence="2">Uncharacterized protein</fullName>
    </submittedName>
</protein>
<sequence length="59" mass="6720">MTLYKESHEPGASKEDSLAAFKILRNYITVQILTSINDKDLRCQRGQQTSTPEKPPLEQ</sequence>
<dbReference type="EMBL" id="LAVV01009301">
    <property type="protein sequence ID" value="KNZ50832.1"/>
    <property type="molecule type" value="Genomic_DNA"/>
</dbReference>
<evidence type="ECO:0000313" key="3">
    <source>
        <dbReference type="Proteomes" id="UP000037035"/>
    </source>
</evidence>
<proteinExistence type="predicted"/>
<dbReference type="Proteomes" id="UP000037035">
    <property type="component" value="Unassembled WGS sequence"/>
</dbReference>
<gene>
    <name evidence="2" type="ORF">VP01_4219g3</name>
</gene>
<keyword evidence="3" id="KW-1185">Reference proteome</keyword>
<organism evidence="2 3">
    <name type="scientific">Puccinia sorghi</name>
    <dbReference type="NCBI Taxonomy" id="27349"/>
    <lineage>
        <taxon>Eukaryota</taxon>
        <taxon>Fungi</taxon>
        <taxon>Dikarya</taxon>
        <taxon>Basidiomycota</taxon>
        <taxon>Pucciniomycotina</taxon>
        <taxon>Pucciniomycetes</taxon>
        <taxon>Pucciniales</taxon>
        <taxon>Pucciniaceae</taxon>
        <taxon>Puccinia</taxon>
    </lineage>
</organism>
<comment type="caution">
    <text evidence="2">The sequence shown here is derived from an EMBL/GenBank/DDBJ whole genome shotgun (WGS) entry which is preliminary data.</text>
</comment>